<dbReference type="CDD" id="cd00090">
    <property type="entry name" value="HTH_ARSR"/>
    <property type="match status" value="1"/>
</dbReference>
<dbReference type="SMART" id="SM00418">
    <property type="entry name" value="HTH_ARSR"/>
    <property type="match status" value="1"/>
</dbReference>
<dbReference type="Gene3D" id="1.10.10.10">
    <property type="entry name" value="Winged helix-like DNA-binding domain superfamily/Winged helix DNA-binding domain"/>
    <property type="match status" value="1"/>
</dbReference>
<accession>A0ABD5Q5Z2</accession>
<dbReference type="RefSeq" id="WP_254268458.1">
    <property type="nucleotide sequence ID" value="NZ_CP100400.1"/>
</dbReference>
<reference evidence="2 3" key="1">
    <citation type="journal article" date="2019" name="Int. J. Syst. Evol. Microbiol.">
        <title>The Global Catalogue of Microorganisms (GCM) 10K type strain sequencing project: providing services to taxonomists for standard genome sequencing and annotation.</title>
        <authorList>
            <consortium name="The Broad Institute Genomics Platform"/>
            <consortium name="The Broad Institute Genome Sequencing Center for Infectious Disease"/>
            <person name="Wu L."/>
            <person name="Ma J."/>
        </authorList>
    </citation>
    <scope>NUCLEOTIDE SEQUENCE [LARGE SCALE GENOMIC DNA]</scope>
    <source>
        <strain evidence="2 3">XZYJ18</strain>
    </source>
</reference>
<feature type="domain" description="HTH arsR-type" evidence="1">
    <location>
        <begin position="11"/>
        <end position="108"/>
    </location>
</feature>
<sequence>MTYRSDPPKLLEESILELEDYLAMQRAVSEETRYRIVAQLLREGETSAKELAEALDVPSNKLHYHLDKLVDVGVVANRVENERGADGLYSYYVATSLGEAVMEHGIGELIRTEWDAHDRYA</sequence>
<dbReference type="EMBL" id="JBHSHT010000002">
    <property type="protein sequence ID" value="MFC4825916.1"/>
    <property type="molecule type" value="Genomic_DNA"/>
</dbReference>
<dbReference type="GeneID" id="73043356"/>
<evidence type="ECO:0000313" key="2">
    <source>
        <dbReference type="EMBL" id="MFC4825916.1"/>
    </source>
</evidence>
<gene>
    <name evidence="2" type="ORF">ACFO9K_16795</name>
</gene>
<comment type="caution">
    <text evidence="2">The sequence shown here is derived from an EMBL/GenBank/DDBJ whole genome shotgun (WGS) entry which is preliminary data.</text>
</comment>
<dbReference type="InterPro" id="IPR001845">
    <property type="entry name" value="HTH_ArsR_DNA-bd_dom"/>
</dbReference>
<dbReference type="Proteomes" id="UP001595945">
    <property type="component" value="Unassembled WGS sequence"/>
</dbReference>
<organism evidence="2 3">
    <name type="scientific">Halorussus aquaticus</name>
    <dbReference type="NCBI Taxonomy" id="2953748"/>
    <lineage>
        <taxon>Archaea</taxon>
        <taxon>Methanobacteriati</taxon>
        <taxon>Methanobacteriota</taxon>
        <taxon>Stenosarchaea group</taxon>
        <taxon>Halobacteria</taxon>
        <taxon>Halobacteriales</taxon>
        <taxon>Haladaptataceae</taxon>
        <taxon>Halorussus</taxon>
    </lineage>
</organism>
<protein>
    <submittedName>
        <fullName evidence="2">ArsR/SmtB family transcription factor</fullName>
    </submittedName>
</protein>
<dbReference type="AlphaFoldDB" id="A0ABD5Q5Z2"/>
<proteinExistence type="predicted"/>
<dbReference type="PROSITE" id="PS50987">
    <property type="entry name" value="HTH_ARSR_2"/>
    <property type="match status" value="1"/>
</dbReference>
<evidence type="ECO:0000313" key="3">
    <source>
        <dbReference type="Proteomes" id="UP001595945"/>
    </source>
</evidence>
<name>A0ABD5Q5Z2_9EURY</name>
<dbReference type="InterPro" id="IPR011991">
    <property type="entry name" value="ArsR-like_HTH"/>
</dbReference>
<dbReference type="InterPro" id="IPR036390">
    <property type="entry name" value="WH_DNA-bd_sf"/>
</dbReference>
<evidence type="ECO:0000259" key="1">
    <source>
        <dbReference type="PROSITE" id="PS50987"/>
    </source>
</evidence>
<keyword evidence="3" id="KW-1185">Reference proteome</keyword>
<dbReference type="InterPro" id="IPR036388">
    <property type="entry name" value="WH-like_DNA-bd_sf"/>
</dbReference>
<dbReference type="Pfam" id="PF12840">
    <property type="entry name" value="HTH_20"/>
    <property type="match status" value="1"/>
</dbReference>
<dbReference type="SUPFAM" id="SSF46785">
    <property type="entry name" value="Winged helix' DNA-binding domain"/>
    <property type="match status" value="1"/>
</dbReference>